<comment type="similarity">
    <text evidence="1">Belongs to the tannase family.</text>
</comment>
<evidence type="ECO:0000256" key="7">
    <source>
        <dbReference type="ARBA" id="ARBA00023157"/>
    </source>
</evidence>
<keyword evidence="4" id="KW-0732">Signal</keyword>
<keyword evidence="7" id="KW-1015">Disulfide bond</keyword>
<dbReference type="SUPFAM" id="SSF53474">
    <property type="entry name" value="alpha/beta-Hydrolases"/>
    <property type="match status" value="1"/>
</dbReference>
<comment type="caution">
    <text evidence="8">The sequence shown here is derived from an EMBL/GenBank/DDBJ whole genome shotgun (WGS) entry which is preliminary data.</text>
</comment>
<dbReference type="EMBL" id="JBDLBR010000002">
    <property type="protein sequence ID" value="MEN7537034.1"/>
    <property type="molecule type" value="Genomic_DNA"/>
</dbReference>
<keyword evidence="6" id="KW-0106">Calcium</keyword>
<protein>
    <submittedName>
        <fullName evidence="8">Tannase/feruloyl esterase family alpha/beta hydrolase</fullName>
    </submittedName>
</protein>
<evidence type="ECO:0000256" key="3">
    <source>
        <dbReference type="ARBA" id="ARBA00022723"/>
    </source>
</evidence>
<evidence type="ECO:0000256" key="4">
    <source>
        <dbReference type="ARBA" id="ARBA00022729"/>
    </source>
</evidence>
<dbReference type="InterPro" id="IPR011118">
    <property type="entry name" value="Tannase/feruloyl_esterase"/>
</dbReference>
<dbReference type="Pfam" id="PF07519">
    <property type="entry name" value="Tannase"/>
    <property type="match status" value="2"/>
</dbReference>
<reference evidence="8 9" key="1">
    <citation type="submission" date="2024-05" db="EMBL/GenBank/DDBJ databases">
        <authorList>
            <person name="Park S."/>
        </authorList>
    </citation>
    <scope>NUCLEOTIDE SEQUENCE [LARGE SCALE GENOMIC DNA]</scope>
    <source>
        <strain evidence="8 9">DGU5</strain>
    </source>
</reference>
<evidence type="ECO:0000256" key="1">
    <source>
        <dbReference type="ARBA" id="ARBA00006249"/>
    </source>
</evidence>
<evidence type="ECO:0000313" key="8">
    <source>
        <dbReference type="EMBL" id="MEN7537034.1"/>
    </source>
</evidence>
<dbReference type="GO" id="GO:0016787">
    <property type="term" value="F:hydrolase activity"/>
    <property type="evidence" value="ECO:0007669"/>
    <property type="project" value="UniProtKB-KW"/>
</dbReference>
<dbReference type="Gene3D" id="3.40.50.1820">
    <property type="entry name" value="alpha/beta hydrolase"/>
    <property type="match status" value="1"/>
</dbReference>
<name>A0ABV0CVY1_9SPHN</name>
<evidence type="ECO:0000256" key="2">
    <source>
        <dbReference type="ARBA" id="ARBA00022487"/>
    </source>
</evidence>
<accession>A0ABV0CVY1</accession>
<proteinExistence type="inferred from homology"/>
<dbReference type="PANTHER" id="PTHR33938:SF15">
    <property type="entry name" value="FERULOYL ESTERASE B-RELATED"/>
    <property type="match status" value="1"/>
</dbReference>
<gene>
    <name evidence="8" type="ORF">ABDJ38_07590</name>
</gene>
<dbReference type="RefSeq" id="WP_346784483.1">
    <property type="nucleotide sequence ID" value="NZ_JBDLBR010000002.1"/>
</dbReference>
<evidence type="ECO:0000256" key="6">
    <source>
        <dbReference type="ARBA" id="ARBA00022837"/>
    </source>
</evidence>
<evidence type="ECO:0000313" key="9">
    <source>
        <dbReference type="Proteomes" id="UP001484535"/>
    </source>
</evidence>
<keyword evidence="5 8" id="KW-0378">Hydrolase</keyword>
<dbReference type="Proteomes" id="UP001484535">
    <property type="component" value="Unassembled WGS sequence"/>
</dbReference>
<keyword evidence="9" id="KW-1185">Reference proteome</keyword>
<organism evidence="8 9">
    <name type="scientific">Aurantiacibacter flavus</name>
    <dbReference type="NCBI Taxonomy" id="3145232"/>
    <lineage>
        <taxon>Bacteria</taxon>
        <taxon>Pseudomonadati</taxon>
        <taxon>Pseudomonadota</taxon>
        <taxon>Alphaproteobacteria</taxon>
        <taxon>Sphingomonadales</taxon>
        <taxon>Erythrobacteraceae</taxon>
        <taxon>Aurantiacibacter</taxon>
    </lineage>
</organism>
<sequence length="508" mass="53068">MNRIKELAASISLATLALTACSPAEPEAEASALIATSADACSAFDVSTLGTGEGTATWVDAAEGLPAHCEITATLSPVEGSAIGVVYRLPSEWNGKLLGIGGGGWAGNVTIEAAADGLAKNFATMQTNGGNAGTNVWANDWVAEKPVAAEDFSHRAVHEMTVAGKQVAASLYGTAHESAYFNGCSTGGRMALMEAQRYPEDYDAIIAGAPVYTLQVQTSAVFRNQTFAQDDGAAGFTPVELQLVQDAALAACDGNDGLEDGLINDPRACTFDPAKLQCTGEKDESCLSGPQVNALKQVYSGQRASDESWSMFPMSRGGEAGWSLFMATDGSGEDPTGGGGLGNLFPLFFERGESPTLASLDNSDYLAVRASPFAEIYEAKSPDLSAFFERGGKLMLWHGESDPGPSPVGSTDYALQVLGANPQANDQFRYFLLPGVGHCQGGPGADLVDYLGAMDEWASGGTAPERLIGTKDDGSLTRPHCAWPNVAHYKGEGDTNNPASWTCEPRKS</sequence>
<keyword evidence="3" id="KW-0479">Metal-binding</keyword>
<dbReference type="PANTHER" id="PTHR33938">
    <property type="entry name" value="FERULOYL ESTERASE B-RELATED"/>
    <property type="match status" value="1"/>
</dbReference>
<dbReference type="InterPro" id="IPR029058">
    <property type="entry name" value="AB_hydrolase_fold"/>
</dbReference>
<dbReference type="PROSITE" id="PS51257">
    <property type="entry name" value="PROKAR_LIPOPROTEIN"/>
    <property type="match status" value="1"/>
</dbReference>
<evidence type="ECO:0000256" key="5">
    <source>
        <dbReference type="ARBA" id="ARBA00022801"/>
    </source>
</evidence>
<keyword evidence="2" id="KW-0719">Serine esterase</keyword>